<dbReference type="Proteomes" id="UP000292459">
    <property type="component" value="Unassembled WGS sequence"/>
</dbReference>
<dbReference type="EMBL" id="QVFV01000002">
    <property type="protein sequence ID" value="RZM78791.1"/>
    <property type="molecule type" value="Genomic_DNA"/>
</dbReference>
<feature type="transmembrane region" description="Helical" evidence="1">
    <location>
        <begin position="36"/>
        <end position="57"/>
    </location>
</feature>
<name>A0A4Q7E8E9_9CYAN</name>
<keyword evidence="1" id="KW-0472">Membrane</keyword>
<keyword evidence="1" id="KW-0812">Transmembrane</keyword>
<keyword evidence="3" id="KW-1185">Reference proteome</keyword>
<comment type="caution">
    <text evidence="2">The sequence shown here is derived from an EMBL/GenBank/DDBJ whole genome shotgun (WGS) entry which is preliminary data.</text>
</comment>
<feature type="transmembrane region" description="Helical" evidence="1">
    <location>
        <begin position="138"/>
        <end position="155"/>
    </location>
</feature>
<gene>
    <name evidence="2" type="ORF">DYY88_08330</name>
</gene>
<evidence type="ECO:0000256" key="1">
    <source>
        <dbReference type="SAM" id="Phobius"/>
    </source>
</evidence>
<evidence type="ECO:0000313" key="3">
    <source>
        <dbReference type="Proteomes" id="UP000292459"/>
    </source>
</evidence>
<proteinExistence type="predicted"/>
<reference evidence="2 3" key="1">
    <citation type="submission" date="2018-11" db="EMBL/GenBank/DDBJ databases">
        <title>Whole genome sequencing of an environmental sample.</title>
        <authorList>
            <person name="Sarangi A.N."/>
            <person name="Singh D."/>
            <person name="Tripathy S."/>
        </authorList>
    </citation>
    <scope>NUCLEOTIDE SEQUENCE [LARGE SCALE GENOMIC DNA]</scope>
    <source>
        <strain evidence="2 3">Lakshadweep</strain>
    </source>
</reference>
<feature type="transmembrane region" description="Helical" evidence="1">
    <location>
        <begin position="95"/>
        <end position="117"/>
    </location>
</feature>
<organism evidence="2 3">
    <name type="scientific">Leptolyngbya iicbica LK</name>
    <dbReference type="NCBI Taxonomy" id="2294035"/>
    <lineage>
        <taxon>Bacteria</taxon>
        <taxon>Bacillati</taxon>
        <taxon>Cyanobacteriota</taxon>
        <taxon>Cyanophyceae</taxon>
        <taxon>Leptolyngbyales</taxon>
        <taxon>Leptolyngbyaceae</taxon>
        <taxon>Leptolyngbya group</taxon>
        <taxon>Leptolyngbya</taxon>
        <taxon>Leptolyngbya iicbica</taxon>
    </lineage>
</organism>
<dbReference type="InterPro" id="IPR021215">
    <property type="entry name" value="DUF2752"/>
</dbReference>
<accession>A0A4Q7E8E9</accession>
<dbReference type="Pfam" id="PF10825">
    <property type="entry name" value="DUF2752"/>
    <property type="match status" value="1"/>
</dbReference>
<sequence>MKRLLRLPCSNHRPPMGMDDQPVAVLPQLRSPFWRIVTLTTFLSPLAIAIAVSQWGLRFPFPPCLFQWAFGFPAPSCGLTRSVVALMAGDWSRSLSYHLFGPVFVVLATALTLATSFELVTRRSLVHWYEGLWRSRSAVLLLSLYVMYYGLRLWIRYTLPSLPWGLDDTIAWQQLVAGAIAL</sequence>
<dbReference type="OrthoDB" id="466478at2"/>
<dbReference type="AlphaFoldDB" id="A0A4Q7E8E9"/>
<protein>
    <submittedName>
        <fullName evidence="2">DUF2752 domain-containing protein</fullName>
    </submittedName>
</protein>
<evidence type="ECO:0000313" key="2">
    <source>
        <dbReference type="EMBL" id="RZM78791.1"/>
    </source>
</evidence>
<keyword evidence="1" id="KW-1133">Transmembrane helix</keyword>